<dbReference type="InterPro" id="IPR036291">
    <property type="entry name" value="NAD(P)-bd_dom_sf"/>
</dbReference>
<dbReference type="Pfam" id="PF01370">
    <property type="entry name" value="Epimerase"/>
    <property type="match status" value="2"/>
</dbReference>
<dbReference type="PANTHER" id="PTHR48079">
    <property type="entry name" value="PROTEIN YEEZ"/>
    <property type="match status" value="1"/>
</dbReference>
<name>A0AAV6JSX7_9ERIC</name>
<accession>A0AAV6JSX7</accession>
<gene>
    <name evidence="2" type="ORF">RHGRI_016239</name>
</gene>
<dbReference type="PANTHER" id="PTHR48079:SF6">
    <property type="entry name" value="NAD(P)-BINDING DOMAIN-CONTAINING PROTEIN-RELATED"/>
    <property type="match status" value="1"/>
</dbReference>
<evidence type="ECO:0000259" key="1">
    <source>
        <dbReference type="Pfam" id="PF01370"/>
    </source>
</evidence>
<dbReference type="Proteomes" id="UP000823749">
    <property type="component" value="Chromosome 6"/>
</dbReference>
<organism evidence="2 3">
    <name type="scientific">Rhododendron griersonianum</name>
    <dbReference type="NCBI Taxonomy" id="479676"/>
    <lineage>
        <taxon>Eukaryota</taxon>
        <taxon>Viridiplantae</taxon>
        <taxon>Streptophyta</taxon>
        <taxon>Embryophyta</taxon>
        <taxon>Tracheophyta</taxon>
        <taxon>Spermatophyta</taxon>
        <taxon>Magnoliopsida</taxon>
        <taxon>eudicotyledons</taxon>
        <taxon>Gunneridae</taxon>
        <taxon>Pentapetalae</taxon>
        <taxon>asterids</taxon>
        <taxon>Ericales</taxon>
        <taxon>Ericaceae</taxon>
        <taxon>Ericoideae</taxon>
        <taxon>Rhodoreae</taxon>
        <taxon>Rhododendron</taxon>
    </lineage>
</organism>
<dbReference type="InterPro" id="IPR001509">
    <property type="entry name" value="Epimerase_deHydtase"/>
</dbReference>
<feature type="domain" description="NAD-dependent epimerase/dehydratase" evidence="1">
    <location>
        <begin position="257"/>
        <end position="468"/>
    </location>
</feature>
<dbReference type="EMBL" id="JACTNZ010000006">
    <property type="protein sequence ID" value="KAG5543437.1"/>
    <property type="molecule type" value="Genomic_DNA"/>
</dbReference>
<keyword evidence="3" id="KW-1185">Reference proteome</keyword>
<dbReference type="InterPro" id="IPR051783">
    <property type="entry name" value="NAD(P)-dependent_oxidoreduct"/>
</dbReference>
<dbReference type="GO" id="GO:0004029">
    <property type="term" value="F:aldehyde dehydrogenase (NAD+) activity"/>
    <property type="evidence" value="ECO:0007669"/>
    <property type="project" value="TreeGrafter"/>
</dbReference>
<dbReference type="Gene3D" id="3.40.50.720">
    <property type="entry name" value="NAD(P)-binding Rossmann-like Domain"/>
    <property type="match status" value="3"/>
</dbReference>
<evidence type="ECO:0000313" key="3">
    <source>
        <dbReference type="Proteomes" id="UP000823749"/>
    </source>
</evidence>
<dbReference type="CDD" id="cd05228">
    <property type="entry name" value="AR_FR_like_1_SDR_e"/>
    <property type="match status" value="1"/>
</dbReference>
<reference evidence="2 3" key="1">
    <citation type="submission" date="2020-08" db="EMBL/GenBank/DDBJ databases">
        <title>Plant Genome Project.</title>
        <authorList>
            <person name="Zhang R.-G."/>
        </authorList>
    </citation>
    <scope>NUCLEOTIDE SEQUENCE [LARGE SCALE GENOMIC DNA]</scope>
    <source>
        <strain evidence="2">WSP0</strain>
        <tissue evidence="2">Leaf</tissue>
    </source>
</reference>
<protein>
    <recommendedName>
        <fullName evidence="1">NAD-dependent epimerase/dehydratase domain-containing protein</fullName>
    </recommendedName>
</protein>
<dbReference type="GO" id="GO:0005737">
    <property type="term" value="C:cytoplasm"/>
    <property type="evidence" value="ECO:0007669"/>
    <property type="project" value="TreeGrafter"/>
</dbReference>
<proteinExistence type="predicted"/>
<sequence>MATRSLHSIYLFLLDMDTQVNVGGLRNVLQAYKEIGTIEKIIYTSSIFALGSTDGDVADESQIHHGKFFCTEYEKSKAVSDKIALEAAAEGVAIVPVYPGVVYGPGKVTTGNSVARLIIERFSGRLPGYIGKGNDKFSFCHVDDVVEGHIAALNKARPRFNIPLSIIEAYGWISVFISRITGKPPLISPPTVDILRHQWAYSCEKAKTELDYSPGSLEEGLGEYRTESEWKPTDFLLEIIACFALRFLCYCYAEAIGYLGGRLCHALLKTGHSVRAFVRPTSDLSSLPPPTDGGGLELVYGDVTDYQSLLAACSGCRVIFHAAALVNVGGLRNVLQAYKEIGTVEKIIYTSSFFALGSTDGDVADESQIHHGKFFCTEYEKSKAVSDKIALEAAAEGVAIVPVYPGVVYGPGKVTAGNSVARLIIERFSGRLPGYIGKGNDKFSFCHVDDVVEGHIAALNKGQPGERYLLTGENASFVDVFDKAAALTETARPRFNIPLSIIEAYGWISVFISRITGKLPLISPPTVDILRHQWAYSCEKAKTELDYSPRSLEEGLGEYRTESKRKPTDFWLEIIACFALRFLCYCYAETIGLDIEKNSDKAFYPLQLIESLQCAISFCTIAGEE</sequence>
<comment type="caution">
    <text evidence="2">The sequence shown here is derived from an EMBL/GenBank/DDBJ whole genome shotgun (WGS) entry which is preliminary data.</text>
</comment>
<dbReference type="AlphaFoldDB" id="A0AAV6JSX7"/>
<feature type="domain" description="NAD-dependent epimerase/dehydratase" evidence="1">
    <location>
        <begin position="19"/>
        <end position="156"/>
    </location>
</feature>
<evidence type="ECO:0000313" key="2">
    <source>
        <dbReference type="EMBL" id="KAG5543437.1"/>
    </source>
</evidence>
<dbReference type="SUPFAM" id="SSF51735">
    <property type="entry name" value="NAD(P)-binding Rossmann-fold domains"/>
    <property type="match status" value="2"/>
</dbReference>
<dbReference type="FunFam" id="3.40.50.720:FF:000425">
    <property type="entry name" value="NAD(P)-binding Rossmann-fold superfamily protein"/>
    <property type="match status" value="1"/>
</dbReference>